<sequence>MALNGQQLQDELQRKKNLGLAPTNAANVVQYNKLTPQVTSPQNKVASGSIAAATPTTGQMNARQYLQNQGVNNSDIGFNNGQVTVKGMGFLLPTSNVNGQSFATKDNLDGAWRQYQMNQGQQKANGLMGNYEKAIDTPYAAYTPAQAFAYNMETDPAYQAALQSAMANAQTAQNNAMVGLGSRGIGNSSTAVTAANQIQQNALGSVTRDVLPGLISQAYQRYADAENQRYQHYRDQYGMSRDHLGDLGNLLGIQQGMNQQLSAEDQRALDNAQTQWQNRFQYGNTIGTFGNGQQTMASRQFNADEAQRGKDNQFRNDQFLWQKSTDSRDYDRGVLESDRNFNSSEDQRGKDNQFRTDQFTWQKSTDARDYNRGVYESDRSYKSGQANRNSDNARADNNAEYGRLMDVWKANGIAPKGLEKYGVQPNTPYGGQQSQAPSYGDATKDIDNSLFIQKALDKDGEPTGQYSVTDPAGLADYIFGQNLSESDTKKLFQRYGLKWGG</sequence>
<proteinExistence type="predicted"/>
<evidence type="ECO:0000256" key="1">
    <source>
        <dbReference type="SAM" id="MobiDB-lite"/>
    </source>
</evidence>
<feature type="compositionally biased region" description="Basic and acidic residues" evidence="1">
    <location>
        <begin position="365"/>
        <end position="381"/>
    </location>
</feature>
<dbReference type="Proteomes" id="UP000272528">
    <property type="component" value="Chromosome"/>
</dbReference>
<evidence type="ECO:0000313" key="3">
    <source>
        <dbReference type="Proteomes" id="UP000272528"/>
    </source>
</evidence>
<dbReference type="EMBL" id="CP034437">
    <property type="protein sequence ID" value="AZN43355.1"/>
    <property type="molecule type" value="Genomic_DNA"/>
</dbReference>
<organism evidence="2 3">
    <name type="scientific">Paenibacillus albus</name>
    <dbReference type="NCBI Taxonomy" id="2495582"/>
    <lineage>
        <taxon>Bacteria</taxon>
        <taxon>Bacillati</taxon>
        <taxon>Bacillota</taxon>
        <taxon>Bacilli</taxon>
        <taxon>Bacillales</taxon>
        <taxon>Paenibacillaceae</taxon>
        <taxon>Paenibacillus</taxon>
    </lineage>
</organism>
<gene>
    <name evidence="2" type="ORF">EJC50_29440</name>
</gene>
<evidence type="ECO:0000313" key="2">
    <source>
        <dbReference type="EMBL" id="AZN43355.1"/>
    </source>
</evidence>
<dbReference type="AlphaFoldDB" id="A0A3Q8XBL6"/>
<protein>
    <submittedName>
        <fullName evidence="2">Uncharacterized protein</fullName>
    </submittedName>
</protein>
<feature type="compositionally biased region" description="Basic and acidic residues" evidence="1">
    <location>
        <begin position="331"/>
        <end position="354"/>
    </location>
</feature>
<keyword evidence="3" id="KW-1185">Reference proteome</keyword>
<feature type="compositionally biased region" description="Low complexity" evidence="1">
    <location>
        <begin position="386"/>
        <end position="396"/>
    </location>
</feature>
<dbReference type="RefSeq" id="WP_126019811.1">
    <property type="nucleotide sequence ID" value="NZ_CP034437.1"/>
</dbReference>
<feature type="compositionally biased region" description="Polar residues" evidence="1">
    <location>
        <begin position="355"/>
        <end position="364"/>
    </location>
</feature>
<feature type="region of interest" description="Disordered" evidence="1">
    <location>
        <begin position="331"/>
        <end position="396"/>
    </location>
</feature>
<dbReference type="OrthoDB" id="2566281at2"/>
<accession>A0A3Q8XBL6</accession>
<reference evidence="3" key="1">
    <citation type="submission" date="2018-12" db="EMBL/GenBank/DDBJ databases">
        <title>Genome sequence of Peanibacillus sp.</title>
        <authorList>
            <person name="Subramani G."/>
            <person name="Srinivasan S."/>
            <person name="Kim M.K."/>
        </authorList>
    </citation>
    <scope>NUCLEOTIDE SEQUENCE [LARGE SCALE GENOMIC DNA]</scope>
    <source>
        <strain evidence="3">18JY67-1</strain>
    </source>
</reference>
<dbReference type="KEGG" id="palb:EJC50_29440"/>
<name>A0A3Q8XBL6_9BACL</name>